<dbReference type="PANTHER" id="PTHR43399">
    <property type="entry name" value="SUBTILISIN-RELATED"/>
    <property type="match status" value="1"/>
</dbReference>
<dbReference type="Proteomes" id="UP000093100">
    <property type="component" value="Unassembled WGS sequence"/>
</dbReference>
<feature type="active site" description="Charge relay system" evidence="6">
    <location>
        <position position="55"/>
    </location>
</feature>
<dbReference type="InterPro" id="IPR036852">
    <property type="entry name" value="Peptidase_S8/S53_dom_sf"/>
</dbReference>
<evidence type="ECO:0000313" key="9">
    <source>
        <dbReference type="Proteomes" id="UP000093100"/>
    </source>
</evidence>
<dbReference type="PANTHER" id="PTHR43399:SF4">
    <property type="entry name" value="CELL WALL-ASSOCIATED PROTEASE"/>
    <property type="match status" value="1"/>
</dbReference>
<evidence type="ECO:0000256" key="1">
    <source>
        <dbReference type="ARBA" id="ARBA00011073"/>
    </source>
</evidence>
<dbReference type="InterPro" id="IPR017318">
    <property type="entry name" value="Pept_S8A_subtilisin_campylobac"/>
</dbReference>
<evidence type="ECO:0000256" key="6">
    <source>
        <dbReference type="PROSITE-ProRule" id="PRU01240"/>
    </source>
</evidence>
<keyword evidence="4 6" id="KW-0378">Hydrolase</keyword>
<dbReference type="PRINTS" id="PR00723">
    <property type="entry name" value="SUBTILISIN"/>
</dbReference>
<keyword evidence="3" id="KW-0732">Signal</keyword>
<dbReference type="PROSITE" id="PS00138">
    <property type="entry name" value="SUBTILASE_SER"/>
    <property type="match status" value="1"/>
</dbReference>
<dbReference type="GO" id="GO:0004252">
    <property type="term" value="F:serine-type endopeptidase activity"/>
    <property type="evidence" value="ECO:0007669"/>
    <property type="project" value="UniProtKB-UniRule"/>
</dbReference>
<dbReference type="InterPro" id="IPR023828">
    <property type="entry name" value="Peptidase_S8_Ser-AS"/>
</dbReference>
<evidence type="ECO:0000256" key="4">
    <source>
        <dbReference type="ARBA" id="ARBA00022801"/>
    </source>
</evidence>
<reference evidence="8 9" key="1">
    <citation type="journal article" date="2016" name="Genome Biol. Evol.">
        <title>Comparative Genomics of Campylobacter fetus from Reptiles and Mammals Reveals Divergent Evolution in Host-Associated Lineages.</title>
        <authorList>
            <person name="Gilbert M.J."/>
            <person name="Miller W.G."/>
            <person name="Yee E."/>
            <person name="Zomer A.L."/>
            <person name="van der Graaf-van Bloois L."/>
            <person name="Fitzgerald C."/>
            <person name="Forbes K.J."/>
            <person name="Meric G."/>
            <person name="Sheppard S.K."/>
            <person name="Wagenaar J.A."/>
            <person name="Duim B."/>
        </authorList>
    </citation>
    <scope>NUCLEOTIDE SEQUENCE [LARGE SCALE GENOMIC DNA]</scope>
    <source>
        <strain evidence="8 9">12S02225-3</strain>
    </source>
</reference>
<dbReference type="PIRSF" id="PIRSF037905">
    <property type="entry name" value="Subtilisin_rel_CJE1557"/>
    <property type="match status" value="1"/>
</dbReference>
<feature type="active site" description="Charge relay system" evidence="6">
    <location>
        <position position="89"/>
    </location>
</feature>
<dbReference type="SUPFAM" id="SSF52743">
    <property type="entry name" value="Subtilisin-like"/>
    <property type="match status" value="1"/>
</dbReference>
<keyword evidence="2 6" id="KW-0645">Protease</keyword>
<dbReference type="SMART" id="SM00869">
    <property type="entry name" value="Autotransporter"/>
    <property type="match status" value="1"/>
</dbReference>
<comment type="caution">
    <text evidence="8">The sequence shown here is derived from an EMBL/GenBank/DDBJ whole genome shotgun (WGS) entry which is preliminary data.</text>
</comment>
<dbReference type="CDD" id="cd04848">
    <property type="entry name" value="Peptidases_S8_Autotransporter_serine_protease_like"/>
    <property type="match status" value="1"/>
</dbReference>
<protein>
    <submittedName>
        <fullName evidence="8">Serine protease</fullName>
    </submittedName>
</protein>
<dbReference type="InterPro" id="IPR036709">
    <property type="entry name" value="Autotransporte_beta_dom_sf"/>
</dbReference>
<dbReference type="NCBIfam" id="TIGR02601">
    <property type="entry name" value="autotrns_rpt"/>
    <property type="match status" value="1"/>
</dbReference>
<dbReference type="InterPro" id="IPR034061">
    <property type="entry name" value="Peptidases_S8_Autotransporter"/>
</dbReference>
<dbReference type="Gene3D" id="2.40.128.130">
    <property type="entry name" value="Autotransporter beta-domain"/>
    <property type="match status" value="1"/>
</dbReference>
<evidence type="ECO:0000313" key="8">
    <source>
        <dbReference type="EMBL" id="OCR90557.1"/>
    </source>
</evidence>
<dbReference type="InterPro" id="IPR015500">
    <property type="entry name" value="Peptidase_S8_subtilisin-rel"/>
</dbReference>
<dbReference type="InterPro" id="IPR000209">
    <property type="entry name" value="Peptidase_S8/S53_dom"/>
</dbReference>
<dbReference type="RefSeq" id="WP_065841049.1">
    <property type="nucleotide sequence ID" value="NZ_LFLK01000005.1"/>
</dbReference>
<feature type="active site" description="Charge relay system" evidence="6">
    <location>
        <position position="302"/>
    </location>
</feature>
<dbReference type="Gene3D" id="3.40.50.200">
    <property type="entry name" value="Peptidase S8/S53 domain"/>
    <property type="match status" value="1"/>
</dbReference>
<evidence type="ECO:0000256" key="5">
    <source>
        <dbReference type="ARBA" id="ARBA00022825"/>
    </source>
</evidence>
<gene>
    <name evidence="8" type="ORF">CFT12S02225_05845</name>
</gene>
<dbReference type="InterPro" id="IPR005546">
    <property type="entry name" value="Autotransporte_beta"/>
</dbReference>
<name>A0AAX0HAP9_CAMFE</name>
<evidence type="ECO:0000256" key="3">
    <source>
        <dbReference type="ARBA" id="ARBA00022729"/>
    </source>
</evidence>
<dbReference type="SUPFAM" id="SSF103515">
    <property type="entry name" value="Autotransporter"/>
    <property type="match status" value="1"/>
</dbReference>
<dbReference type="AlphaFoldDB" id="A0AAX0HAP9"/>
<dbReference type="GO" id="GO:0006508">
    <property type="term" value="P:proteolysis"/>
    <property type="evidence" value="ECO:0007669"/>
    <property type="project" value="UniProtKB-KW"/>
</dbReference>
<comment type="similarity">
    <text evidence="1 6">Belongs to the peptidase S8 family.</text>
</comment>
<proteinExistence type="inferred from homology"/>
<dbReference type="InterPro" id="IPR051048">
    <property type="entry name" value="Peptidase_S8/S53_subtilisin"/>
</dbReference>
<organism evidence="8 9">
    <name type="scientific">Campylobacter fetus subsp. testudinum</name>
    <dbReference type="NCBI Taxonomy" id="1507806"/>
    <lineage>
        <taxon>Bacteria</taxon>
        <taxon>Pseudomonadati</taxon>
        <taxon>Campylobacterota</taxon>
        <taxon>Epsilonproteobacteria</taxon>
        <taxon>Campylobacterales</taxon>
        <taxon>Campylobacteraceae</taxon>
        <taxon>Campylobacter</taxon>
    </lineage>
</organism>
<evidence type="ECO:0000259" key="7">
    <source>
        <dbReference type="PROSITE" id="PS51208"/>
    </source>
</evidence>
<dbReference type="PROSITE" id="PS51208">
    <property type="entry name" value="AUTOTRANSPORTER"/>
    <property type="match status" value="1"/>
</dbReference>
<dbReference type="Pfam" id="PF03797">
    <property type="entry name" value="Autotransporter"/>
    <property type="match status" value="1"/>
</dbReference>
<dbReference type="EMBL" id="LFLK01000005">
    <property type="protein sequence ID" value="OCR90557.1"/>
    <property type="molecule type" value="Genomic_DNA"/>
</dbReference>
<sequence>MEKMDKVIIFVLGIFLNSYVFALEPNFEKDLDIINAKSAYEQGITGQGVSIGVFDDDFRLEHKSLNTQMLETLTFSDQTKANYWINNSHGSHVAAIALGAFNNPIMHGVAYNAKGYGMQAPLSLDVFNYIEANLDAEYKFFGDPNKNIKVINNSFGDFIFPVLHIEVADDFYELTQDEVENYIMEIMDQTNTNSSIIKLSKEKQILNIFAAGNSGISSPTTLAVLPHYDQDLNAWLAVGAIDSSKVTKLKDGSLDMSEPFAFTNFSNAFKGAVYFSILTPGEYIWSANSATTDGFIPEQGTSMAAPFATGAATLVSQKFPFLNGKQIGDLLLSTANSNVKLPKMVLKNITSNENKNLFISLIYVDNEVPTTADGSFDWAQIDKDRIEAGYSDDGIANFYKQYFKKYVPNATDEQIQKYITSKINFINDTDSIEVSSITKEELIGQGVLDIKKAMNGLALLDANRLTTSDILDYRNTGETLYYSIDTNGYNATFANDIAQRKYNPLWHYKGGEDSMYNLNVGFIKDGSGVLTLSADAYFEGNTIVKNGGLKLLRTGDKGAEIKNSNVFVEQAGTLSGNGIIYKNLYNEGSVRPGNKDLSDLIVNGTYTQNTQDASLQIDVANLAKSNSKLIANNYDIKNSKLVFIPLTDTFYDKNTKVALDLGNLKNYLNSFSTVELEKSLTLDFDISQDRESIVFKGVKNGAYDIKNSGIGASLRDIRYKLNDTNLNRQNLYKDFFKNLDTSKDISSVQNIVKSIDNQSYLSNISVLIEDQAKITQNYTLFAINNNLSNTLFAPNNDYTQNKEYFWYAAPNYKKTNGDEYKGRKVGTDFGFGTSINDNEQISLNLGASNTKNKFNESHYETDSINAGINYIYDFESFKVLSAATLGYGKNTLDLSSNPILSSSSKSNYNHFIAGAMLGLAKDFEFSNVVLTPLSYVNYNYIYQEGFDINSDIFARKVDSISHQTTSINAGLNLAYLNKNQNITTKLSSYALYEYRLSGKDIENSSKFIDFSSNGFTQKYELNEHLLTIGANLEMLYPNNFFIRFGAAGEIEKKRNSINLMTTIGKIF</sequence>
<keyword evidence="5 6" id="KW-0720">Serine protease</keyword>
<dbReference type="Pfam" id="PF00082">
    <property type="entry name" value="Peptidase_S8"/>
    <property type="match status" value="1"/>
</dbReference>
<accession>A0AAX0HAP9</accession>
<dbReference type="InterPro" id="IPR013425">
    <property type="entry name" value="Autotrns_rpt"/>
</dbReference>
<evidence type="ECO:0000256" key="2">
    <source>
        <dbReference type="ARBA" id="ARBA00022670"/>
    </source>
</evidence>
<feature type="domain" description="Autotransporter" evidence="7">
    <location>
        <begin position="798"/>
        <end position="1067"/>
    </location>
</feature>
<dbReference type="PROSITE" id="PS51892">
    <property type="entry name" value="SUBTILASE"/>
    <property type="match status" value="1"/>
</dbReference>